<evidence type="ECO:0000313" key="1">
    <source>
        <dbReference type="EMBL" id="GFR39602.1"/>
    </source>
</evidence>
<comment type="caution">
    <text evidence="1">The sequence shown here is derived from an EMBL/GenBank/DDBJ whole genome shotgun (WGS) entry which is preliminary data.</text>
</comment>
<dbReference type="EMBL" id="BMAR01000001">
    <property type="protein sequence ID" value="GFR39602.1"/>
    <property type="molecule type" value="Genomic_DNA"/>
</dbReference>
<reference evidence="1 2" key="1">
    <citation type="journal article" date="2021" name="Sci. Rep.">
        <title>Genome sequencing of the multicellular alga Astrephomene provides insights into convergent evolution of germ-soma differentiation.</title>
        <authorList>
            <person name="Yamashita S."/>
            <person name="Yamamoto K."/>
            <person name="Matsuzaki R."/>
            <person name="Suzuki S."/>
            <person name="Yamaguchi H."/>
            <person name="Hirooka S."/>
            <person name="Minakuchi Y."/>
            <person name="Miyagishima S."/>
            <person name="Kawachi M."/>
            <person name="Toyoda A."/>
            <person name="Nozaki H."/>
        </authorList>
    </citation>
    <scope>NUCLEOTIDE SEQUENCE [LARGE SCALE GENOMIC DNA]</scope>
    <source>
        <strain evidence="1 2">NIES-4017</strain>
    </source>
</reference>
<feature type="non-terminal residue" evidence="1">
    <location>
        <position position="143"/>
    </location>
</feature>
<evidence type="ECO:0000313" key="2">
    <source>
        <dbReference type="Proteomes" id="UP001054857"/>
    </source>
</evidence>
<proteinExistence type="predicted"/>
<accession>A0AAD3DF50</accession>
<protein>
    <submittedName>
        <fullName evidence="1">Uncharacterized protein</fullName>
    </submittedName>
</protein>
<organism evidence="1 2">
    <name type="scientific">Astrephomene gubernaculifera</name>
    <dbReference type="NCBI Taxonomy" id="47775"/>
    <lineage>
        <taxon>Eukaryota</taxon>
        <taxon>Viridiplantae</taxon>
        <taxon>Chlorophyta</taxon>
        <taxon>core chlorophytes</taxon>
        <taxon>Chlorophyceae</taxon>
        <taxon>CS clade</taxon>
        <taxon>Chlamydomonadales</taxon>
        <taxon>Astrephomenaceae</taxon>
        <taxon>Astrephomene</taxon>
    </lineage>
</organism>
<keyword evidence="2" id="KW-1185">Reference proteome</keyword>
<name>A0AAD3DF50_9CHLO</name>
<dbReference type="AlphaFoldDB" id="A0AAD3DF50"/>
<feature type="non-terminal residue" evidence="1">
    <location>
        <position position="1"/>
    </location>
</feature>
<dbReference type="Proteomes" id="UP001054857">
    <property type="component" value="Unassembled WGS sequence"/>
</dbReference>
<gene>
    <name evidence="1" type="ORF">Agub_g62</name>
</gene>
<sequence>LRTADLRPPVITTVTVHPVFTSFNLTVTLSEPGVVAGFLYTPAGAANVSLTAASVWPPSPQGPIIQQVFTATTIAAGNSTTSSGAATYTLSFNDPSIVPRSNYTVALIARDVPGNVQPAVTMVPVRTEDNIPPQWLAAAVAPG</sequence>